<protein>
    <recommendedName>
        <fullName evidence="3">Tunicamycin resistance protein</fullName>
    </recommendedName>
</protein>
<accession>A0A399IL61</accession>
<dbReference type="AlphaFoldDB" id="A0A399IL61"/>
<reference evidence="1 2" key="1">
    <citation type="submission" date="2018-08" db="EMBL/GenBank/DDBJ databases">
        <title>Genome of Clostridium chromiireducens C1, DSM12136.</title>
        <authorList>
            <person name="Xing M."/>
            <person name="Wei Y."/>
            <person name="Ang E.L."/>
            <person name="Zhao H."/>
            <person name="Zhang Y."/>
        </authorList>
    </citation>
    <scope>NUCLEOTIDE SEQUENCE [LARGE SCALE GENOMIC DNA]</scope>
    <source>
        <strain evidence="1 2">C1</strain>
    </source>
</reference>
<organism evidence="1 2">
    <name type="scientific">Clostridium chromiireducens</name>
    <dbReference type="NCBI Taxonomy" id="225345"/>
    <lineage>
        <taxon>Bacteria</taxon>
        <taxon>Bacillati</taxon>
        <taxon>Bacillota</taxon>
        <taxon>Clostridia</taxon>
        <taxon>Eubacteriales</taxon>
        <taxon>Clostridiaceae</taxon>
        <taxon>Clostridium</taxon>
    </lineage>
</organism>
<dbReference type="SUPFAM" id="SSF52540">
    <property type="entry name" value="P-loop containing nucleoside triphosphate hydrolases"/>
    <property type="match status" value="1"/>
</dbReference>
<dbReference type="EMBL" id="QXDJ01000004">
    <property type="protein sequence ID" value="RII33730.1"/>
    <property type="molecule type" value="Genomic_DNA"/>
</dbReference>
<name>A0A399IL61_9CLOT</name>
<sequence>MGKVQYMHDNYNGVLIIPMTITDINYYNQIIGQLIENDVEVYHFILNADKENIKHRLISRGECENSWAKQQSDRCLRAFERDINGEKINTNSLNVEQVVNVIMKKITLGFL</sequence>
<evidence type="ECO:0008006" key="3">
    <source>
        <dbReference type="Google" id="ProtNLM"/>
    </source>
</evidence>
<dbReference type="InterPro" id="IPR027417">
    <property type="entry name" value="P-loop_NTPase"/>
</dbReference>
<evidence type="ECO:0000313" key="2">
    <source>
        <dbReference type="Proteomes" id="UP000265930"/>
    </source>
</evidence>
<dbReference type="Gene3D" id="3.40.50.300">
    <property type="entry name" value="P-loop containing nucleotide triphosphate hydrolases"/>
    <property type="match status" value="1"/>
</dbReference>
<dbReference type="RefSeq" id="WP_119367546.1">
    <property type="nucleotide sequence ID" value="NZ_QXDJ01000004.1"/>
</dbReference>
<gene>
    <name evidence="1" type="ORF">D2A34_18605</name>
</gene>
<dbReference type="Proteomes" id="UP000265930">
    <property type="component" value="Unassembled WGS sequence"/>
</dbReference>
<evidence type="ECO:0000313" key="1">
    <source>
        <dbReference type="EMBL" id="RII33730.1"/>
    </source>
</evidence>
<comment type="caution">
    <text evidence="1">The sequence shown here is derived from an EMBL/GenBank/DDBJ whole genome shotgun (WGS) entry which is preliminary data.</text>
</comment>
<proteinExistence type="predicted"/>